<reference evidence="1" key="1">
    <citation type="submission" date="2018-12" db="EMBL/GenBank/DDBJ databases">
        <title>Characterization of a N4-like bacteriophage infecting a coral-derived Vibrio strain.</title>
        <authorList>
            <person name="Huang S."/>
        </authorList>
    </citation>
    <scope>NUCLEOTIDE SEQUENCE [LARGE SCALE GENOMIC DNA]</scope>
</reference>
<organism evidence="1">
    <name type="scientific">Vibrio virus vB_VspP_SBP1</name>
    <dbReference type="NCBI Taxonomy" id="2500581"/>
    <lineage>
        <taxon>Viruses</taxon>
        <taxon>Duplodnaviria</taxon>
        <taxon>Heunggongvirae</taxon>
        <taxon>Uroviricota</taxon>
        <taxon>Caudoviricetes</taxon>
        <taxon>Schitoviridae</taxon>
        <taxon>Electravirus</taxon>
        <taxon>Electravirus Sbp1</taxon>
    </lineage>
</organism>
<evidence type="ECO:0000313" key="2">
    <source>
        <dbReference type="Proteomes" id="UP000290131"/>
    </source>
</evidence>
<sequence>MANKKFFSTQVRGTEKSAIAVFFSKAKSAGISVKRFSIVPVYPLHPNAESGTFKVTALEAY</sequence>
<dbReference type="EMBL" id="MK301608">
    <property type="protein sequence ID" value="AZU99609.1"/>
    <property type="molecule type" value="Genomic_DNA"/>
</dbReference>
<gene>
    <name evidence="1" type="ORF">SBP1_gp017</name>
</gene>
<accession>A0A3T0IIL4</accession>
<proteinExistence type="predicted"/>
<evidence type="ECO:0000313" key="1">
    <source>
        <dbReference type="EMBL" id="AZU99609.1"/>
    </source>
</evidence>
<protein>
    <submittedName>
        <fullName evidence="1">Uncharacterized protein</fullName>
    </submittedName>
</protein>
<dbReference type="Proteomes" id="UP000290131">
    <property type="component" value="Segment"/>
</dbReference>
<name>A0A3T0IIL4_9CAUD</name>
<keyword evidence="2" id="KW-1185">Reference proteome</keyword>